<dbReference type="GO" id="GO:0005975">
    <property type="term" value="P:carbohydrate metabolic process"/>
    <property type="evidence" value="ECO:0007669"/>
    <property type="project" value="InterPro"/>
</dbReference>
<evidence type="ECO:0000256" key="6">
    <source>
        <dbReference type="RuleBase" id="RU000489"/>
    </source>
</evidence>
<dbReference type="Proteomes" id="UP000248039">
    <property type="component" value="Unassembled WGS sequence"/>
</dbReference>
<dbReference type="InterPro" id="IPR001223">
    <property type="entry name" value="Glyco_hydro18_cat"/>
</dbReference>
<dbReference type="SUPFAM" id="SSF51445">
    <property type="entry name" value="(Trans)glycosidases"/>
    <property type="match status" value="1"/>
</dbReference>
<keyword evidence="4" id="KW-0119">Carbohydrate metabolism</keyword>
<keyword evidence="3 6" id="KW-0378">Hydrolase</keyword>
<evidence type="ECO:0000256" key="8">
    <source>
        <dbReference type="SAM" id="SignalP"/>
    </source>
</evidence>
<dbReference type="Gene3D" id="3.10.50.10">
    <property type="match status" value="1"/>
</dbReference>
<dbReference type="GO" id="GO:0006032">
    <property type="term" value="P:chitin catabolic process"/>
    <property type="evidence" value="ECO:0007669"/>
    <property type="project" value="UniProtKB-KW"/>
</dbReference>
<dbReference type="Pfam" id="PF00704">
    <property type="entry name" value="Glyco_hydro_18"/>
    <property type="match status" value="1"/>
</dbReference>
<dbReference type="PROSITE" id="PS01095">
    <property type="entry name" value="GH18_1"/>
    <property type="match status" value="1"/>
</dbReference>
<proteinExistence type="inferred from homology"/>
<evidence type="ECO:0000256" key="2">
    <source>
        <dbReference type="ARBA" id="ARBA00012729"/>
    </source>
</evidence>
<sequence>MSRRSSAVLAAATVLASLAAAPIAQAAPQDHHRLPGQRVGYFTQWSIYSGFSAKQVQTSGQAGKLTVLNYAFGNVSADGTCFEANAAGVGDAWADYQRPVSAAESVTGVADAADQPLKGNFNQLRELKAVNPQLKAVISLGGWSWSKYFSDAAATDASRKKFVSSCIDLYLKGNLPQIGSAEGGAGAGAGVFDGIDIDWEYPGGGGDGGNVVRPEDGRNYTLLMQEFRRELDALGRQRHQHYLLTDAVPSGEGKQGQLELSKVARSVDWMNLMTYDFHGSWEAQGPTDHNANLYSDPADAAPDNKGYSVDRVVQDYLDRGVPADRLVLGVPFYGYGWTGVPAGPNHGLYQSATGLAQGGNLPYKAIKDLPGQVFTDREHGASWKYDGTTFWTFDTPQLLTRKAEYADENGLAGVMAWALDNDDAQGSLVAALDKGLRENRD</sequence>
<keyword evidence="8" id="KW-0732">Signal</keyword>
<comment type="similarity">
    <text evidence="7">Belongs to the glycosyl hydrolase 18 family.</text>
</comment>
<dbReference type="PROSITE" id="PS51910">
    <property type="entry name" value="GH18_2"/>
    <property type="match status" value="1"/>
</dbReference>
<protein>
    <recommendedName>
        <fullName evidence="2">chitinase</fullName>
        <ecNumber evidence="2">3.2.1.14</ecNumber>
    </recommendedName>
</protein>
<evidence type="ECO:0000256" key="1">
    <source>
        <dbReference type="ARBA" id="ARBA00000822"/>
    </source>
</evidence>
<keyword evidence="4" id="KW-0146">Chitin degradation</keyword>
<evidence type="ECO:0000256" key="7">
    <source>
        <dbReference type="RuleBase" id="RU004453"/>
    </source>
</evidence>
<dbReference type="OrthoDB" id="9775889at2"/>
<name>A0A2V4P2X1_9ACTN</name>
<feature type="chain" id="PRO_5016092351" description="chitinase" evidence="8">
    <location>
        <begin position="27"/>
        <end position="441"/>
    </location>
</feature>
<organism evidence="10 11">
    <name type="scientific">Streptomyces tateyamensis</name>
    <dbReference type="NCBI Taxonomy" id="565073"/>
    <lineage>
        <taxon>Bacteria</taxon>
        <taxon>Bacillati</taxon>
        <taxon>Actinomycetota</taxon>
        <taxon>Actinomycetes</taxon>
        <taxon>Kitasatosporales</taxon>
        <taxon>Streptomycetaceae</taxon>
        <taxon>Streptomyces</taxon>
    </lineage>
</organism>
<dbReference type="InterPro" id="IPR050314">
    <property type="entry name" value="Glycosyl_Hydrlase_18"/>
</dbReference>
<comment type="caution">
    <text evidence="10">The sequence shown here is derived from an EMBL/GenBank/DDBJ whole genome shotgun (WGS) entry which is preliminary data.</text>
</comment>
<evidence type="ECO:0000256" key="5">
    <source>
        <dbReference type="ARBA" id="ARBA00023295"/>
    </source>
</evidence>
<dbReference type="InterPro" id="IPR029070">
    <property type="entry name" value="Chitinase_insertion_sf"/>
</dbReference>
<dbReference type="EC" id="3.2.1.14" evidence="2"/>
<dbReference type="PANTHER" id="PTHR11177">
    <property type="entry name" value="CHITINASE"/>
    <property type="match status" value="1"/>
</dbReference>
<reference evidence="10 11" key="1">
    <citation type="submission" date="2018-03" db="EMBL/GenBank/DDBJ databases">
        <title>Bioinformatic expansion and discovery of thiopeptide antibiotics.</title>
        <authorList>
            <person name="Schwalen C.J."/>
            <person name="Hudson G.A."/>
            <person name="Mitchell D.A."/>
        </authorList>
    </citation>
    <scope>NUCLEOTIDE SEQUENCE [LARGE SCALE GENOMIC DNA]</scope>
    <source>
        <strain evidence="10 11">ATCC 21389</strain>
    </source>
</reference>
<comment type="catalytic activity">
    <reaction evidence="1">
        <text>Random endo-hydrolysis of N-acetyl-beta-D-glucosaminide (1-&gt;4)-beta-linkages in chitin and chitodextrins.</text>
        <dbReference type="EC" id="3.2.1.14"/>
    </reaction>
</comment>
<dbReference type="InterPro" id="IPR017853">
    <property type="entry name" value="GH"/>
</dbReference>
<keyword evidence="5 6" id="KW-0326">Glycosidase</keyword>
<dbReference type="EMBL" id="PYBW01000074">
    <property type="protein sequence ID" value="PYC77107.1"/>
    <property type="molecule type" value="Genomic_DNA"/>
</dbReference>
<keyword evidence="11" id="KW-1185">Reference proteome</keyword>
<evidence type="ECO:0000256" key="4">
    <source>
        <dbReference type="ARBA" id="ARBA00023024"/>
    </source>
</evidence>
<dbReference type="GO" id="GO:0008061">
    <property type="term" value="F:chitin binding"/>
    <property type="evidence" value="ECO:0007669"/>
    <property type="project" value="InterPro"/>
</dbReference>
<accession>A0A2V4P2X1</accession>
<evidence type="ECO:0000313" key="11">
    <source>
        <dbReference type="Proteomes" id="UP000248039"/>
    </source>
</evidence>
<dbReference type="SMART" id="SM00636">
    <property type="entry name" value="Glyco_18"/>
    <property type="match status" value="1"/>
</dbReference>
<dbReference type="SUPFAM" id="SSF54556">
    <property type="entry name" value="Chitinase insertion domain"/>
    <property type="match status" value="1"/>
</dbReference>
<dbReference type="CDD" id="cd06548">
    <property type="entry name" value="GH18_chitinase"/>
    <property type="match status" value="1"/>
</dbReference>
<gene>
    <name evidence="10" type="ORF">C7C46_20140</name>
</gene>
<keyword evidence="4" id="KW-0624">Polysaccharide degradation</keyword>
<evidence type="ECO:0000313" key="10">
    <source>
        <dbReference type="EMBL" id="PYC77107.1"/>
    </source>
</evidence>
<dbReference type="AlphaFoldDB" id="A0A2V4P2X1"/>
<dbReference type="PANTHER" id="PTHR11177:SF317">
    <property type="entry name" value="CHITINASE 12-RELATED"/>
    <property type="match status" value="1"/>
</dbReference>
<dbReference type="InterPro" id="IPR011583">
    <property type="entry name" value="Chitinase_II/V-like_cat"/>
</dbReference>
<feature type="domain" description="GH18" evidence="9">
    <location>
        <begin position="36"/>
        <end position="439"/>
    </location>
</feature>
<feature type="signal peptide" evidence="8">
    <location>
        <begin position="1"/>
        <end position="26"/>
    </location>
</feature>
<dbReference type="GO" id="GO:0008843">
    <property type="term" value="F:endochitinase activity"/>
    <property type="evidence" value="ECO:0007669"/>
    <property type="project" value="UniProtKB-EC"/>
</dbReference>
<evidence type="ECO:0000256" key="3">
    <source>
        <dbReference type="ARBA" id="ARBA00022801"/>
    </source>
</evidence>
<dbReference type="InterPro" id="IPR001579">
    <property type="entry name" value="Glyco_hydro_18_chit_AS"/>
</dbReference>
<evidence type="ECO:0000259" key="9">
    <source>
        <dbReference type="PROSITE" id="PS51910"/>
    </source>
</evidence>
<dbReference type="Gene3D" id="3.20.20.80">
    <property type="entry name" value="Glycosidases"/>
    <property type="match status" value="1"/>
</dbReference>